<accession>A0A0B7A402</accession>
<protein>
    <submittedName>
        <fullName evidence="1">Uncharacterized protein</fullName>
    </submittedName>
</protein>
<dbReference type="EMBL" id="HACG01028497">
    <property type="protein sequence ID" value="CEK75362.1"/>
    <property type="molecule type" value="Transcribed_RNA"/>
</dbReference>
<proteinExistence type="predicted"/>
<evidence type="ECO:0000313" key="1">
    <source>
        <dbReference type="EMBL" id="CEK75362.1"/>
    </source>
</evidence>
<reference evidence="1" key="1">
    <citation type="submission" date="2014-12" db="EMBL/GenBank/DDBJ databases">
        <title>Insight into the proteome of Arion vulgaris.</title>
        <authorList>
            <person name="Aradska J."/>
            <person name="Bulat T."/>
            <person name="Smidak R."/>
            <person name="Sarate P."/>
            <person name="Gangsoo J."/>
            <person name="Sialana F."/>
            <person name="Bilban M."/>
            <person name="Lubec G."/>
        </authorList>
    </citation>
    <scope>NUCLEOTIDE SEQUENCE</scope>
    <source>
        <tissue evidence="1">Skin</tissue>
    </source>
</reference>
<organism evidence="1">
    <name type="scientific">Arion vulgaris</name>
    <dbReference type="NCBI Taxonomy" id="1028688"/>
    <lineage>
        <taxon>Eukaryota</taxon>
        <taxon>Metazoa</taxon>
        <taxon>Spiralia</taxon>
        <taxon>Lophotrochozoa</taxon>
        <taxon>Mollusca</taxon>
        <taxon>Gastropoda</taxon>
        <taxon>Heterobranchia</taxon>
        <taxon>Euthyneura</taxon>
        <taxon>Panpulmonata</taxon>
        <taxon>Eupulmonata</taxon>
        <taxon>Stylommatophora</taxon>
        <taxon>Helicina</taxon>
        <taxon>Arionoidea</taxon>
        <taxon>Arionidae</taxon>
        <taxon>Arion</taxon>
    </lineage>
</organism>
<dbReference type="AlphaFoldDB" id="A0A0B7A402"/>
<sequence>MTISKHIHLFSIEIQWALPFDGVKFAIHEWVKAAFYYNGKKLYKHQRSK</sequence>
<name>A0A0B7A402_9EUPU</name>
<gene>
    <name evidence="1" type="primary">ORF95173</name>
</gene>